<feature type="region of interest" description="Disordered" evidence="1">
    <location>
        <begin position="279"/>
        <end position="306"/>
    </location>
</feature>
<accession>A0A7J5YKB4</accession>
<evidence type="ECO:0000313" key="3">
    <source>
        <dbReference type="EMBL" id="KAF3849391.1"/>
    </source>
</evidence>
<feature type="transmembrane region" description="Helical" evidence="2">
    <location>
        <begin position="48"/>
        <end position="68"/>
    </location>
</feature>
<feature type="transmembrane region" description="Helical" evidence="2">
    <location>
        <begin position="21"/>
        <end position="42"/>
    </location>
</feature>
<keyword evidence="2" id="KW-1133">Transmembrane helix</keyword>
<gene>
    <name evidence="3" type="ORF">F7725_015888</name>
</gene>
<keyword evidence="2" id="KW-0812">Transmembrane</keyword>
<keyword evidence="4" id="KW-1185">Reference proteome</keyword>
<feature type="transmembrane region" description="Helical" evidence="2">
    <location>
        <begin position="141"/>
        <end position="163"/>
    </location>
</feature>
<organism evidence="3 4">
    <name type="scientific">Dissostichus mawsoni</name>
    <name type="common">Antarctic cod</name>
    <dbReference type="NCBI Taxonomy" id="36200"/>
    <lineage>
        <taxon>Eukaryota</taxon>
        <taxon>Metazoa</taxon>
        <taxon>Chordata</taxon>
        <taxon>Craniata</taxon>
        <taxon>Vertebrata</taxon>
        <taxon>Euteleostomi</taxon>
        <taxon>Actinopterygii</taxon>
        <taxon>Neopterygii</taxon>
        <taxon>Teleostei</taxon>
        <taxon>Neoteleostei</taxon>
        <taxon>Acanthomorphata</taxon>
        <taxon>Eupercaria</taxon>
        <taxon>Perciformes</taxon>
        <taxon>Notothenioidei</taxon>
        <taxon>Nototheniidae</taxon>
        <taxon>Dissostichus</taxon>
    </lineage>
</organism>
<dbReference type="EMBL" id="JAAKFY010000012">
    <property type="protein sequence ID" value="KAF3849391.1"/>
    <property type="molecule type" value="Genomic_DNA"/>
</dbReference>
<sequence>MRLFYVAMHRFFDAKSENVAMSLLFVTMSLSYLAMFRLYLAWSLLYMSLLYMSLLYMSLLNMAMHLLYMAMSLFFVAMSLFFVAMSLFFVAMSLFFVAISFLCVAMSLSYVSPFNVALSLLCMATRWLYHAKSVLDFDISLLLVAMSHLYVAISLLSVAMRLFNVSMSFLYLAMSLFFRQALVMVKTSQDRLHCDWMVLVVVMLINNWMMCGLLWDWNRPIVDFPPRTLHCYSALIYSLQRALAVLARGVVFTLALEVPVQQQALGGVEVTLTPFKREENTQMAKAGPQSSHSPADRWDRGDRNGGPMNDGEFESCAYELSFSVPPRAGLSSLILRLVKVKKSLNPFILSMRVYRLSMFCSRGPANTEKRARTSNFTFLSFLEPTQREYSSVQMTRVMLAGERSATSLGCMLKASMQSSA</sequence>
<evidence type="ECO:0000313" key="4">
    <source>
        <dbReference type="Proteomes" id="UP000518266"/>
    </source>
</evidence>
<evidence type="ECO:0000256" key="1">
    <source>
        <dbReference type="SAM" id="MobiDB-lite"/>
    </source>
</evidence>
<protein>
    <submittedName>
        <fullName evidence="3">Uncharacterized protein</fullName>
    </submittedName>
</protein>
<proteinExistence type="predicted"/>
<feature type="transmembrane region" description="Helical" evidence="2">
    <location>
        <begin position="197"/>
        <end position="215"/>
    </location>
</feature>
<evidence type="ECO:0000256" key="2">
    <source>
        <dbReference type="SAM" id="Phobius"/>
    </source>
</evidence>
<reference evidence="3 4" key="1">
    <citation type="submission" date="2020-03" db="EMBL/GenBank/DDBJ databases">
        <title>Dissostichus mawsoni Genome sequencing and assembly.</title>
        <authorList>
            <person name="Park H."/>
        </authorList>
    </citation>
    <scope>NUCLEOTIDE SEQUENCE [LARGE SCALE GENOMIC DNA]</scope>
    <source>
        <strain evidence="3">DM0001</strain>
        <tissue evidence="3">Muscle</tissue>
    </source>
</reference>
<feature type="transmembrane region" description="Helical" evidence="2">
    <location>
        <begin position="80"/>
        <end position="102"/>
    </location>
</feature>
<comment type="caution">
    <text evidence="3">The sequence shown here is derived from an EMBL/GenBank/DDBJ whole genome shotgun (WGS) entry which is preliminary data.</text>
</comment>
<name>A0A7J5YKB4_DISMA</name>
<dbReference type="Proteomes" id="UP000518266">
    <property type="component" value="Unassembled WGS sequence"/>
</dbReference>
<feature type="compositionally biased region" description="Basic and acidic residues" evidence="1">
    <location>
        <begin position="294"/>
        <end position="303"/>
    </location>
</feature>
<dbReference type="AlphaFoldDB" id="A0A7J5YKB4"/>
<dbReference type="OrthoDB" id="10675273at2759"/>
<feature type="transmembrane region" description="Helical" evidence="2">
    <location>
        <begin position="169"/>
        <end position="185"/>
    </location>
</feature>
<keyword evidence="2" id="KW-0472">Membrane</keyword>